<feature type="domain" description="HTH cro/C1-type" evidence="1">
    <location>
        <begin position="27"/>
        <end position="83"/>
    </location>
</feature>
<proteinExistence type="predicted"/>
<dbReference type="PROSITE" id="PS50943">
    <property type="entry name" value="HTH_CROC1"/>
    <property type="match status" value="1"/>
</dbReference>
<evidence type="ECO:0000313" key="3">
    <source>
        <dbReference type="Proteomes" id="UP000234239"/>
    </source>
</evidence>
<sequence length="328" mass="38332">MSRTISQHFLKEIIMTVKDNVPIGNRIRNIRLENGLTTEQFAELFTPPASKGTVSKWENGKYLPNNKRLKTIADLAGITVEELLHNNKYSYETIEQLLSDEEKGIAFLNNQFSKLLTEHINNNFSKVIEKNNFESMDYLNVNRQANNFLKLWAILKNTYRSEVQLTEDDLKGNATHQHSIIYDKKLSEVAYTRLSKEIICLYKENQQVSEPLFYLVNEKNEHLIEIIQYLTNIVIRIFLIDNIGEGIDYLLKRIISSAQLDINNLFEVKDHPVIFQSNIIQKKEDFNNAINYETYKNIQSKLNDIKKYITLNLGSEYDKKQIETQQDN</sequence>
<dbReference type="AlphaFoldDB" id="A0A2I1MKV3"/>
<evidence type="ECO:0000259" key="1">
    <source>
        <dbReference type="PROSITE" id="PS50943"/>
    </source>
</evidence>
<dbReference type="SMART" id="SM00530">
    <property type="entry name" value="HTH_XRE"/>
    <property type="match status" value="1"/>
</dbReference>
<dbReference type="InterPro" id="IPR001387">
    <property type="entry name" value="Cro/C1-type_HTH"/>
</dbReference>
<dbReference type="SUPFAM" id="SSF47413">
    <property type="entry name" value="lambda repressor-like DNA-binding domains"/>
    <property type="match status" value="1"/>
</dbReference>
<accession>A0A2I1MKV3</accession>
<protein>
    <submittedName>
        <fullName evidence="2">XRE family transcriptional regulator</fullName>
    </submittedName>
</protein>
<evidence type="ECO:0000313" key="2">
    <source>
        <dbReference type="EMBL" id="PKZ20731.1"/>
    </source>
</evidence>
<dbReference type="InterPro" id="IPR010982">
    <property type="entry name" value="Lambda_DNA-bd_dom_sf"/>
</dbReference>
<dbReference type="GO" id="GO:0003677">
    <property type="term" value="F:DNA binding"/>
    <property type="evidence" value="ECO:0007669"/>
    <property type="project" value="InterPro"/>
</dbReference>
<comment type="caution">
    <text evidence="2">The sequence shown here is derived from an EMBL/GenBank/DDBJ whole genome shotgun (WGS) entry which is preliminary data.</text>
</comment>
<dbReference type="Pfam" id="PF01381">
    <property type="entry name" value="HTH_3"/>
    <property type="match status" value="1"/>
</dbReference>
<organism evidence="2 3">
    <name type="scientific">Aerococcus sanguinicola</name>
    <dbReference type="NCBI Taxonomy" id="119206"/>
    <lineage>
        <taxon>Bacteria</taxon>
        <taxon>Bacillati</taxon>
        <taxon>Bacillota</taxon>
        <taxon>Bacilli</taxon>
        <taxon>Lactobacillales</taxon>
        <taxon>Aerococcaceae</taxon>
        <taxon>Aerococcus</taxon>
    </lineage>
</organism>
<dbReference type="Gene3D" id="1.10.260.40">
    <property type="entry name" value="lambda repressor-like DNA-binding domains"/>
    <property type="match status" value="1"/>
</dbReference>
<name>A0A2I1MKV3_9LACT</name>
<dbReference type="CDD" id="cd00093">
    <property type="entry name" value="HTH_XRE"/>
    <property type="match status" value="1"/>
</dbReference>
<gene>
    <name evidence="2" type="ORF">CYJ28_09615</name>
</gene>
<dbReference type="OrthoDB" id="2136721at2"/>
<dbReference type="Proteomes" id="UP000234239">
    <property type="component" value="Unassembled WGS sequence"/>
</dbReference>
<dbReference type="EMBL" id="PKGY01000007">
    <property type="protein sequence ID" value="PKZ20731.1"/>
    <property type="molecule type" value="Genomic_DNA"/>
</dbReference>
<reference evidence="2 3" key="1">
    <citation type="submission" date="2017-12" db="EMBL/GenBank/DDBJ databases">
        <title>Phylogenetic diversity of female urinary microbiome.</title>
        <authorList>
            <person name="Thomas-White K."/>
            <person name="Wolfe A.J."/>
        </authorList>
    </citation>
    <scope>NUCLEOTIDE SEQUENCE [LARGE SCALE GENOMIC DNA]</scope>
    <source>
        <strain evidence="2 3">UMB0139</strain>
    </source>
</reference>